<sequence length="74" mass="8104">MAWFELKAGQDPTLPQSYEPQDNPSCFGSGKICAVNADDNGSEQPDLTEELKNEMIQALHTGIPQPNVQLRSMA</sequence>
<reference evidence="2 3" key="1">
    <citation type="submission" date="2019-02" db="EMBL/GenBank/DDBJ databases">
        <authorList>
            <person name="Li Y."/>
        </authorList>
    </citation>
    <scope>NUCLEOTIDE SEQUENCE [LARGE SCALE GENOMIC DNA]</scope>
    <source>
        <strain evidence="2 3">30C10-4-7</strain>
    </source>
</reference>
<dbReference type="EMBL" id="SGIT01000001">
    <property type="protein sequence ID" value="RZF62191.1"/>
    <property type="molecule type" value="Genomic_DNA"/>
</dbReference>
<dbReference type="AlphaFoldDB" id="A0A4Q6XQG2"/>
<evidence type="ECO:0000256" key="1">
    <source>
        <dbReference type="SAM" id="MobiDB-lite"/>
    </source>
</evidence>
<proteinExistence type="predicted"/>
<keyword evidence="3" id="KW-1185">Reference proteome</keyword>
<gene>
    <name evidence="2" type="ORF">EWE74_05125</name>
</gene>
<organism evidence="2 3">
    <name type="scientific">Sphingobacterium corticibacterium</name>
    <dbReference type="NCBI Taxonomy" id="2484746"/>
    <lineage>
        <taxon>Bacteria</taxon>
        <taxon>Pseudomonadati</taxon>
        <taxon>Bacteroidota</taxon>
        <taxon>Sphingobacteriia</taxon>
        <taxon>Sphingobacteriales</taxon>
        <taxon>Sphingobacteriaceae</taxon>
        <taxon>Sphingobacterium</taxon>
    </lineage>
</organism>
<dbReference type="Proteomes" id="UP000292855">
    <property type="component" value="Unassembled WGS sequence"/>
</dbReference>
<evidence type="ECO:0000313" key="2">
    <source>
        <dbReference type="EMBL" id="RZF62191.1"/>
    </source>
</evidence>
<name>A0A4Q6XQG2_9SPHI</name>
<feature type="region of interest" description="Disordered" evidence="1">
    <location>
        <begin position="1"/>
        <end position="21"/>
    </location>
</feature>
<dbReference type="OrthoDB" id="712355at2"/>
<comment type="caution">
    <text evidence="2">The sequence shown here is derived from an EMBL/GenBank/DDBJ whole genome shotgun (WGS) entry which is preliminary data.</text>
</comment>
<accession>A0A4Q6XQG2</accession>
<protein>
    <submittedName>
        <fullName evidence="2">Uncharacterized protein</fullName>
    </submittedName>
</protein>
<dbReference type="RefSeq" id="WP_130140420.1">
    <property type="nucleotide sequence ID" value="NZ_SGIT01000001.1"/>
</dbReference>
<evidence type="ECO:0000313" key="3">
    <source>
        <dbReference type="Proteomes" id="UP000292855"/>
    </source>
</evidence>